<keyword evidence="1" id="KW-0723">Serine/threonine-protein kinase</keyword>
<gene>
    <name evidence="4" type="ORF">OG560_17525</name>
</gene>
<evidence type="ECO:0000313" key="5">
    <source>
        <dbReference type="Proteomes" id="UP001622496"/>
    </source>
</evidence>
<evidence type="ECO:0000259" key="3">
    <source>
        <dbReference type="Pfam" id="PF13581"/>
    </source>
</evidence>
<sequence length="146" mass="15876">MVTMRPNGLRNSCCRPPSGVPGQALFPSGDDAPGAARRFALEVLAQDAPDLAESTCEDVRLIVSELVTNAYRYGTEPGDSVLVVVSVAAELVRVEVHDPRRKRPAYKPESDERGRGRGLFIVEALAADWGVDDRPFGKVVWSEVAR</sequence>
<dbReference type="CDD" id="cd16936">
    <property type="entry name" value="HATPase_RsbW-like"/>
    <property type="match status" value="1"/>
</dbReference>
<dbReference type="Gene3D" id="3.30.565.10">
    <property type="entry name" value="Histidine kinase-like ATPase, C-terminal domain"/>
    <property type="match status" value="1"/>
</dbReference>
<dbReference type="SUPFAM" id="SSF55874">
    <property type="entry name" value="ATPase domain of HSP90 chaperone/DNA topoisomerase II/histidine kinase"/>
    <property type="match status" value="1"/>
</dbReference>
<evidence type="ECO:0000313" key="4">
    <source>
        <dbReference type="EMBL" id="WTP67117.1"/>
    </source>
</evidence>
<dbReference type="InterPro" id="IPR036890">
    <property type="entry name" value="HATPase_C_sf"/>
</dbReference>
<keyword evidence="4" id="KW-0067">ATP-binding</keyword>
<dbReference type="InterPro" id="IPR003594">
    <property type="entry name" value="HATPase_dom"/>
</dbReference>
<dbReference type="PANTHER" id="PTHR35526">
    <property type="entry name" value="ANTI-SIGMA-F FACTOR RSBW-RELATED"/>
    <property type="match status" value="1"/>
</dbReference>
<dbReference type="InterPro" id="IPR050267">
    <property type="entry name" value="Anti-sigma-factor_SerPK"/>
</dbReference>
<keyword evidence="4" id="KW-0547">Nucleotide-binding</keyword>
<dbReference type="PANTHER" id="PTHR35526:SF3">
    <property type="entry name" value="ANTI-SIGMA-F FACTOR RSBW"/>
    <property type="match status" value="1"/>
</dbReference>
<dbReference type="Pfam" id="PF13581">
    <property type="entry name" value="HATPase_c_2"/>
    <property type="match status" value="1"/>
</dbReference>
<protein>
    <submittedName>
        <fullName evidence="4">ATP-binding protein</fullName>
    </submittedName>
</protein>
<feature type="region of interest" description="Disordered" evidence="2">
    <location>
        <begin position="1"/>
        <end position="28"/>
    </location>
</feature>
<dbReference type="Proteomes" id="UP001622496">
    <property type="component" value="Chromosome"/>
</dbReference>
<name>A0ABZ1K9E1_9ACTN</name>
<reference evidence="4 5" key="1">
    <citation type="submission" date="2022-10" db="EMBL/GenBank/DDBJ databases">
        <title>The complete genomes of actinobacterial strains from the NBC collection.</title>
        <authorList>
            <person name="Joergensen T.S."/>
            <person name="Alvarez Arevalo M."/>
            <person name="Sterndorff E.B."/>
            <person name="Faurdal D."/>
            <person name="Vuksanovic O."/>
            <person name="Mourched A.-S."/>
            <person name="Charusanti P."/>
            <person name="Shaw S."/>
            <person name="Blin K."/>
            <person name="Weber T."/>
        </authorList>
    </citation>
    <scope>NUCLEOTIDE SEQUENCE [LARGE SCALE GENOMIC DNA]</scope>
    <source>
        <strain evidence="4 5">NBC_00185</strain>
    </source>
</reference>
<feature type="domain" description="Histidine kinase/HSP90-like ATPase" evidence="3">
    <location>
        <begin position="34"/>
        <end position="141"/>
    </location>
</feature>
<keyword evidence="5" id="KW-1185">Reference proteome</keyword>
<proteinExistence type="predicted"/>
<dbReference type="EMBL" id="CP108135">
    <property type="protein sequence ID" value="WTP67117.1"/>
    <property type="molecule type" value="Genomic_DNA"/>
</dbReference>
<dbReference type="RefSeq" id="WP_365850877.1">
    <property type="nucleotide sequence ID" value="NZ_CP108135.1"/>
</dbReference>
<accession>A0ABZ1K9E1</accession>
<organism evidence="4 5">
    <name type="scientific">[Kitasatospora] papulosa</name>
    <dbReference type="NCBI Taxonomy" id="1464011"/>
    <lineage>
        <taxon>Bacteria</taxon>
        <taxon>Bacillati</taxon>
        <taxon>Actinomycetota</taxon>
        <taxon>Actinomycetes</taxon>
        <taxon>Kitasatosporales</taxon>
        <taxon>Streptomycetaceae</taxon>
        <taxon>Streptomyces</taxon>
    </lineage>
</organism>
<evidence type="ECO:0000256" key="1">
    <source>
        <dbReference type="ARBA" id="ARBA00022527"/>
    </source>
</evidence>
<evidence type="ECO:0000256" key="2">
    <source>
        <dbReference type="SAM" id="MobiDB-lite"/>
    </source>
</evidence>
<keyword evidence="1" id="KW-0418">Kinase</keyword>
<keyword evidence="1" id="KW-0808">Transferase</keyword>
<dbReference type="GO" id="GO:0005524">
    <property type="term" value="F:ATP binding"/>
    <property type="evidence" value="ECO:0007669"/>
    <property type="project" value="UniProtKB-KW"/>
</dbReference>